<evidence type="ECO:0000313" key="8">
    <source>
        <dbReference type="EMBL" id="WXK92482.1"/>
    </source>
</evidence>
<keyword evidence="4 5" id="KW-0671">Queuosine biosynthesis</keyword>
<dbReference type="InterPro" id="IPR002616">
    <property type="entry name" value="tRNA_ribo_trans-like"/>
</dbReference>
<feature type="binding site" evidence="5">
    <location>
        <position position="420"/>
    </location>
    <ligand>
        <name>Zn(2+)</name>
        <dbReference type="ChEBI" id="CHEBI:29105"/>
    </ligand>
</feature>
<dbReference type="RefSeq" id="WP_406634192.1">
    <property type="nucleotide sequence ID" value="NZ_CP148033.1"/>
</dbReference>
<feature type="binding site" evidence="5">
    <location>
        <position position="394"/>
    </location>
    <ligand>
        <name>Zn(2+)</name>
        <dbReference type="ChEBI" id="CHEBI:29105"/>
    </ligand>
</feature>
<dbReference type="InterPro" id="IPR050076">
    <property type="entry name" value="ArchSynthase1/Queuine_TRR"/>
</dbReference>
<feature type="compositionally biased region" description="Pro residues" evidence="6">
    <location>
        <begin position="1"/>
        <end position="12"/>
    </location>
</feature>
<comment type="function">
    <text evidence="5">Catalyzes the base-exchange of a guanine (G) residue with the queuine precursor 7-aminomethyl-7-deazaguanine (PreQ1) at position 34 (anticodon wobble position) in tRNAs with GU(N) anticodons (tRNA-Asp, -Asn, -His and -Tyr). Catalysis occurs through a double-displacement mechanism. The nucleophile active site attacks the C1' of nucleotide 34 to detach the guanine base from the RNA, forming a covalent enzyme-RNA intermediate. The proton acceptor active site deprotonates the incoming PreQ1, allowing a nucleophilic attack on the C1' of the ribose to form the product. After dissociation, two additional enzymatic reactions on the tRNA convert PreQ1 to queuine (Q), resulting in the hypermodified nucleoside queuosine (7-(((4,5-cis-dihydroxy-2-cyclopenten-1-yl)amino)methyl)-7-deazaguanosine).</text>
</comment>
<evidence type="ECO:0000256" key="5">
    <source>
        <dbReference type="HAMAP-Rule" id="MF_00168"/>
    </source>
</evidence>
<proteinExistence type="inferred from homology"/>
<keyword evidence="2 5" id="KW-0808">Transferase</keyword>
<keyword evidence="9" id="KW-1185">Reference proteome</keyword>
<name>A0ABZ2R2Y0_9MICC</name>
<protein>
    <recommendedName>
        <fullName evidence="5">Queuine tRNA-ribosyltransferase</fullName>
        <ecNumber evidence="5">2.4.2.29</ecNumber>
    </recommendedName>
    <alternativeName>
        <fullName evidence="5">Guanine insertion enzyme</fullName>
    </alternativeName>
    <alternativeName>
        <fullName evidence="5">tRNA-guanine transglycosylase</fullName>
    </alternativeName>
</protein>
<organism evidence="8 9">
    <name type="scientific">Pseudarthrobacter quantipunctorum</name>
    <dbReference type="NCBI Taxonomy" id="3128980"/>
    <lineage>
        <taxon>Bacteria</taxon>
        <taxon>Bacillati</taxon>
        <taxon>Actinomycetota</taxon>
        <taxon>Actinomycetes</taxon>
        <taxon>Micrococcales</taxon>
        <taxon>Micrococcaceae</taxon>
        <taxon>Pseudarthrobacter</taxon>
    </lineage>
</organism>
<keyword evidence="1 5" id="KW-0328">Glycosyltransferase</keyword>
<comment type="caution">
    <text evidence="5">Lacks conserved residue(s) required for the propagation of feature annotation.</text>
</comment>
<feature type="region of interest" description="RNA binding; important for wobble base 34 recognition" evidence="5">
    <location>
        <begin position="356"/>
        <end position="360"/>
    </location>
</feature>
<dbReference type="EMBL" id="CP148033">
    <property type="protein sequence ID" value="WXK92482.1"/>
    <property type="molecule type" value="Genomic_DNA"/>
</dbReference>
<feature type="active site" description="Proton acceptor" evidence="5">
    <location>
        <position position="144"/>
    </location>
</feature>
<evidence type="ECO:0000256" key="2">
    <source>
        <dbReference type="ARBA" id="ARBA00022679"/>
    </source>
</evidence>
<dbReference type="PANTHER" id="PTHR46499:SF1">
    <property type="entry name" value="QUEUINE TRNA-RIBOSYLTRANSFERASE"/>
    <property type="match status" value="1"/>
</dbReference>
<dbReference type="Proteomes" id="UP001623384">
    <property type="component" value="Chromosome"/>
</dbReference>
<dbReference type="NCBIfam" id="TIGR00449">
    <property type="entry name" value="tgt_general"/>
    <property type="match status" value="1"/>
</dbReference>
<evidence type="ECO:0000313" key="9">
    <source>
        <dbReference type="Proteomes" id="UP001623384"/>
    </source>
</evidence>
<reference evidence="8 9" key="1">
    <citation type="submission" date="2024-03" db="EMBL/GenBank/DDBJ databases">
        <title>Rhodococcus navarretei sp. nov. and Pseudarthrobacter quantumdoti sp. nov., two new species with the ability to biosynthesize Quantum Dots isolated from soil samples at Union Glacier, Antarctica.</title>
        <authorList>
            <person name="Vargas M."/>
        </authorList>
    </citation>
    <scope>NUCLEOTIDE SEQUENCE [LARGE SCALE GENOMIC DNA]</scope>
    <source>
        <strain evidence="8 9">RC-2-3</strain>
    </source>
</reference>
<dbReference type="EC" id="2.4.2.29" evidence="5"/>
<sequence>MPANPAPAPFPAAAPAQTAPTEAAPWTAAGAAADRQSEFSFRVGTRLGDNCPPSAAQIASNGGQFLGRTGTISTPHGEIQTPAFIAVGTKATVKAVLPEAVADLGAQAVLANAYHLYLQPGADILDEAGGLGAFMNWSGPTFTDSGGFQVMSLGSGFKKVIDMNTVTAAGAPGPDDAVAPGKERLAHIDDDGVWFKSHLNGDRHRFSPEISMQVQHQIGADIMFAFDELTTLQNSRRYQEESLERTRLWALRCLEEHFRLTSSRIGKPYQALFGVIQGAQYEDLRRKACRDLGAMPFDGFGIGGALEKENLGAIVRWCNEELPEDKPRHLLGISEPDDIFTAIENGADTFDCVSPTRVARNSAFYTPQGRFNLSGARYKRDFGPLQDGCDCYACTNYSRAYIHHLFKAKEMLSATLISIHNERFVVKMVDDARLAIEDGTFFDFKAETLGQYYS</sequence>
<evidence type="ECO:0000256" key="3">
    <source>
        <dbReference type="ARBA" id="ARBA00022694"/>
    </source>
</evidence>
<accession>A0ABZ2R2Y0</accession>
<comment type="pathway">
    <text evidence="5">tRNA modification; tRNA-queuosine biosynthesis.</text>
</comment>
<dbReference type="Gene3D" id="3.20.20.105">
    <property type="entry name" value="Queuine tRNA-ribosyltransferase-like"/>
    <property type="match status" value="1"/>
</dbReference>
<dbReference type="InterPro" id="IPR036511">
    <property type="entry name" value="TGT-like_sf"/>
</dbReference>
<feature type="binding site" evidence="5">
    <location>
        <position position="391"/>
    </location>
    <ligand>
        <name>Zn(2+)</name>
        <dbReference type="ChEBI" id="CHEBI:29105"/>
    </ligand>
</feature>
<keyword evidence="5" id="KW-0479">Metal-binding</keyword>
<dbReference type="InterPro" id="IPR004803">
    <property type="entry name" value="TGT"/>
</dbReference>
<comment type="cofactor">
    <cofactor evidence="5">
        <name>Zn(2+)</name>
        <dbReference type="ChEBI" id="CHEBI:29105"/>
    </cofactor>
    <text evidence="5">Binds 1 zinc ion per subunit.</text>
</comment>
<comment type="similarity">
    <text evidence="5">Belongs to the queuine tRNA-ribosyltransferase family.</text>
</comment>
<keyword evidence="3 5" id="KW-0819">tRNA processing</keyword>
<feature type="compositionally biased region" description="Low complexity" evidence="6">
    <location>
        <begin position="13"/>
        <end position="23"/>
    </location>
</feature>
<evidence type="ECO:0000259" key="7">
    <source>
        <dbReference type="Pfam" id="PF01702"/>
    </source>
</evidence>
<feature type="binding site" evidence="5">
    <location>
        <position position="227"/>
    </location>
    <ligand>
        <name>substrate</name>
    </ligand>
</feature>
<dbReference type="PANTHER" id="PTHR46499">
    <property type="entry name" value="QUEUINE TRNA-RIBOSYLTRANSFERASE"/>
    <property type="match status" value="1"/>
</dbReference>
<feature type="binding site" evidence="5">
    <location>
        <begin position="144"/>
        <end position="148"/>
    </location>
    <ligand>
        <name>substrate</name>
    </ligand>
</feature>
<feature type="binding site" evidence="5">
    <location>
        <position position="277"/>
    </location>
    <ligand>
        <name>substrate</name>
    </ligand>
</feature>
<comment type="catalytic activity">
    <reaction evidence="5">
        <text>7-aminomethyl-7-carbaguanine + guanosine(34) in tRNA = 7-aminomethyl-7-carbaguanosine(34) in tRNA + guanine</text>
        <dbReference type="Rhea" id="RHEA:24104"/>
        <dbReference type="Rhea" id="RHEA-COMP:10341"/>
        <dbReference type="Rhea" id="RHEA-COMP:10342"/>
        <dbReference type="ChEBI" id="CHEBI:16235"/>
        <dbReference type="ChEBI" id="CHEBI:58703"/>
        <dbReference type="ChEBI" id="CHEBI:74269"/>
        <dbReference type="ChEBI" id="CHEBI:82833"/>
        <dbReference type="EC" id="2.4.2.29"/>
    </reaction>
</comment>
<evidence type="ECO:0000256" key="4">
    <source>
        <dbReference type="ARBA" id="ARBA00022785"/>
    </source>
</evidence>
<comment type="subunit">
    <text evidence="5">Homodimer. Within each dimer, one monomer is responsible for RNA recognition and catalysis, while the other monomer binds to the replacement base PreQ1.</text>
</comment>
<feature type="region of interest" description="Disordered" evidence="6">
    <location>
        <begin position="1"/>
        <end position="23"/>
    </location>
</feature>
<dbReference type="HAMAP" id="MF_00168">
    <property type="entry name" value="Q_tRNA_Tgt"/>
    <property type="match status" value="1"/>
</dbReference>
<feature type="binding site" evidence="5">
    <location>
        <position position="389"/>
    </location>
    <ligand>
        <name>Zn(2+)</name>
        <dbReference type="ChEBI" id="CHEBI:29105"/>
    </ligand>
</feature>
<dbReference type="NCBIfam" id="TIGR00430">
    <property type="entry name" value="Q_tRNA_tgt"/>
    <property type="match status" value="1"/>
</dbReference>
<evidence type="ECO:0000256" key="1">
    <source>
        <dbReference type="ARBA" id="ARBA00022676"/>
    </source>
</evidence>
<dbReference type="SUPFAM" id="SSF51713">
    <property type="entry name" value="tRNA-guanine transglycosylase"/>
    <property type="match status" value="1"/>
</dbReference>
<dbReference type="GO" id="GO:0016757">
    <property type="term" value="F:glycosyltransferase activity"/>
    <property type="evidence" value="ECO:0007669"/>
    <property type="project" value="UniProtKB-KW"/>
</dbReference>
<feature type="domain" description="tRNA-guanine(15) transglycosylase-like" evidence="7">
    <location>
        <begin position="67"/>
        <end position="156"/>
    </location>
</feature>
<evidence type="ECO:0000256" key="6">
    <source>
        <dbReference type="SAM" id="MobiDB-lite"/>
    </source>
</evidence>
<feature type="active site" description="Nucleophile" evidence="5">
    <location>
        <position position="351"/>
    </location>
</feature>
<dbReference type="Pfam" id="PF01702">
    <property type="entry name" value="TGT"/>
    <property type="match status" value="2"/>
</dbReference>
<gene>
    <name evidence="5 8" type="primary">tgt</name>
    <name evidence="8" type="ORF">WHH00_15600</name>
</gene>
<feature type="domain" description="tRNA-guanine(15) transglycosylase-like" evidence="7">
    <location>
        <begin position="185"/>
        <end position="453"/>
    </location>
</feature>
<feature type="binding site" evidence="5">
    <location>
        <position position="304"/>
    </location>
    <ligand>
        <name>substrate</name>
    </ligand>
</feature>
<keyword evidence="5" id="KW-0862">Zinc</keyword>